<dbReference type="Gene3D" id="3.40.50.1700">
    <property type="entry name" value="Glycoside hydrolase family 3 C-terminal domain"/>
    <property type="match status" value="1"/>
</dbReference>
<dbReference type="InterPro" id="IPR002772">
    <property type="entry name" value="Glyco_hydro_3_C"/>
</dbReference>
<dbReference type="InterPro" id="IPR050288">
    <property type="entry name" value="Cellulose_deg_GH3"/>
</dbReference>
<dbReference type="InterPro" id="IPR036962">
    <property type="entry name" value="Glyco_hydro_3_N_sf"/>
</dbReference>
<reference evidence="9" key="1">
    <citation type="journal article" date="2021" name="Open Biol.">
        <title>Shared evolutionary footprints suggest mitochondrial oxidative damage underlies multiple complex I losses in fungi.</title>
        <authorList>
            <person name="Schikora-Tamarit M.A."/>
            <person name="Marcet-Houben M."/>
            <person name="Nosek J."/>
            <person name="Gabaldon T."/>
        </authorList>
    </citation>
    <scope>NUCLEOTIDE SEQUENCE</scope>
    <source>
        <strain evidence="9">CBS2887</strain>
    </source>
</reference>
<evidence type="ECO:0000313" key="9">
    <source>
        <dbReference type="EMBL" id="KAH3679130.1"/>
    </source>
</evidence>
<keyword evidence="6" id="KW-0119">Carbohydrate metabolism</keyword>
<dbReference type="Pfam" id="PF07691">
    <property type="entry name" value="PA14"/>
    <property type="match status" value="1"/>
</dbReference>
<dbReference type="InterPro" id="IPR011658">
    <property type="entry name" value="PA14_dom"/>
</dbReference>
<evidence type="ECO:0000259" key="8">
    <source>
        <dbReference type="PROSITE" id="PS51820"/>
    </source>
</evidence>
<evidence type="ECO:0000256" key="2">
    <source>
        <dbReference type="ARBA" id="ARBA00005336"/>
    </source>
</evidence>
<reference evidence="9" key="2">
    <citation type="submission" date="2021-01" db="EMBL/GenBank/DDBJ databases">
        <authorList>
            <person name="Schikora-Tamarit M.A."/>
        </authorList>
    </citation>
    <scope>NUCLEOTIDE SEQUENCE</scope>
    <source>
        <strain evidence="9">CBS2887</strain>
    </source>
</reference>
<dbReference type="InterPro" id="IPR001764">
    <property type="entry name" value="Glyco_hydro_3_N"/>
</dbReference>
<sequence>MSDFDIEEVLSQLTIEEKIDFLAGYDNWHTAAVPRLNIPSIRVSDGPNGVRGVNSTEQTPGAILPNGTGIASTFNKDLIYKAGELMGEEAVHKSVHVILGPTTNMHRGPNGGRGFESFSEDPYLAGMVTSEIIKGIQSKKVAATLKHFVCNDLEDDRYGVDAVVTERALREIYLEPFRLALKNSDPKALMTSYNRVNGEHVSNSKKLIKGLLKEEWGWQGTVMSDWFGTYTNKESIENGLDLEMPGPARFRTVETVSHQVGTRELHVNDLNDRVRGVLKLVKHGAESGIPSRGPEDTKNNTPETSSFLRKLGGESIVLLKNEGGLLPLQAQDKIAVIGPNAKFSATTGGGSASLTPYYTTTPYNGISQRAGYDPVYTVGCHAHKSLPGLAEHCINPVTGLQGVHAYLYNEAPETANRKPAFKEFNFFNSTNQFYDIPRDEGFQGKTLYVDIVGVLEVDEDAEYDFGLTVVGVGQLFIDGQLVVDNKTDQKAGGTFYGYGSVEELGKISLKKGHKYDIKVQFHTGPGYKINDPVNLTSEGVASYGFSKIIDKDQEIARAVELAESVEKVVLVIGTNGDWETESTDRENITLPRATDELVAAVLKANPNTIIVNQSGTPCEFPWIQDAKAVMQAWFGGCELGNAIADVLYGAVNPSGKLSLTFPKKFEDNPAYLNFRSDKGRVLYGEDIFIGYRYYEKLQKQVLFPFGYGLSYTRFKFDGLSVSVDEAADKISVSLQLKNIGQRQGMEVVQVYFAAKNPDIIRPVKELKGFEKVDLQPGETRDVVLDLILKDSLSYFDEYENMWSLKADEYDVLVGSSSDDIELRETFSITNSKLWKGL</sequence>
<dbReference type="PANTHER" id="PTHR42715">
    <property type="entry name" value="BETA-GLUCOSIDASE"/>
    <property type="match status" value="1"/>
</dbReference>
<dbReference type="InterPro" id="IPR036881">
    <property type="entry name" value="Glyco_hydro_3_C_sf"/>
</dbReference>
<dbReference type="FunFam" id="2.60.40.10:FF:000495">
    <property type="entry name" value="Periplasmic beta-glucosidase"/>
    <property type="match status" value="1"/>
</dbReference>
<keyword evidence="4 6" id="KW-0378">Hydrolase</keyword>
<dbReference type="InterPro" id="IPR017853">
    <property type="entry name" value="GH"/>
</dbReference>
<dbReference type="Gene3D" id="2.60.40.10">
    <property type="entry name" value="Immunoglobulins"/>
    <property type="match status" value="1"/>
</dbReference>
<dbReference type="AlphaFoldDB" id="A0A9P8THS6"/>
<proteinExistence type="inferred from homology"/>
<dbReference type="SMART" id="SM01217">
    <property type="entry name" value="Fn3_like"/>
    <property type="match status" value="1"/>
</dbReference>
<dbReference type="InterPro" id="IPR013783">
    <property type="entry name" value="Ig-like_fold"/>
</dbReference>
<comment type="pathway">
    <text evidence="6">Glycan metabolism; cellulose degradation.</text>
</comment>
<organism evidence="9 10">
    <name type="scientific">Wickerhamomyces pijperi</name>
    <name type="common">Yeast</name>
    <name type="synonym">Pichia pijperi</name>
    <dbReference type="NCBI Taxonomy" id="599730"/>
    <lineage>
        <taxon>Eukaryota</taxon>
        <taxon>Fungi</taxon>
        <taxon>Dikarya</taxon>
        <taxon>Ascomycota</taxon>
        <taxon>Saccharomycotina</taxon>
        <taxon>Saccharomycetes</taxon>
        <taxon>Phaffomycetales</taxon>
        <taxon>Wickerhamomycetaceae</taxon>
        <taxon>Wickerhamomyces</taxon>
    </lineage>
</organism>
<evidence type="ECO:0000256" key="5">
    <source>
        <dbReference type="ARBA" id="ARBA00023295"/>
    </source>
</evidence>
<feature type="region of interest" description="Disordered" evidence="7">
    <location>
        <begin position="285"/>
        <end position="306"/>
    </location>
</feature>
<dbReference type="InterPro" id="IPR019800">
    <property type="entry name" value="Glyco_hydro_3_AS"/>
</dbReference>
<dbReference type="Pfam" id="PF14310">
    <property type="entry name" value="Fn3-like"/>
    <property type="match status" value="1"/>
</dbReference>
<feature type="domain" description="PA14" evidence="8">
    <location>
        <begin position="398"/>
        <end position="559"/>
    </location>
</feature>
<dbReference type="GO" id="GO:0008422">
    <property type="term" value="F:beta-glucosidase activity"/>
    <property type="evidence" value="ECO:0007669"/>
    <property type="project" value="UniProtKB-EC"/>
</dbReference>
<evidence type="ECO:0000256" key="4">
    <source>
        <dbReference type="ARBA" id="ARBA00022801"/>
    </source>
</evidence>
<dbReference type="PANTHER" id="PTHR42715:SF27">
    <property type="entry name" value="BETA-GLUCOSIDASE-RELATED"/>
    <property type="match status" value="1"/>
</dbReference>
<dbReference type="InterPro" id="IPR026891">
    <property type="entry name" value="Fn3-like"/>
</dbReference>
<dbReference type="OrthoDB" id="47059at2759"/>
<dbReference type="SMART" id="SM00758">
    <property type="entry name" value="PA14"/>
    <property type="match status" value="1"/>
</dbReference>
<evidence type="ECO:0000256" key="7">
    <source>
        <dbReference type="SAM" id="MobiDB-lite"/>
    </source>
</evidence>
<evidence type="ECO:0000256" key="1">
    <source>
        <dbReference type="ARBA" id="ARBA00000448"/>
    </source>
</evidence>
<dbReference type="Proteomes" id="UP000774326">
    <property type="component" value="Unassembled WGS sequence"/>
</dbReference>
<dbReference type="GO" id="GO:0009251">
    <property type="term" value="P:glucan catabolic process"/>
    <property type="evidence" value="ECO:0007669"/>
    <property type="project" value="TreeGrafter"/>
</dbReference>
<evidence type="ECO:0000256" key="3">
    <source>
        <dbReference type="ARBA" id="ARBA00012744"/>
    </source>
</evidence>
<gene>
    <name evidence="9" type="ORF">WICPIJ_008738</name>
</gene>
<accession>A0A9P8THS6</accession>
<dbReference type="Gene3D" id="3.20.20.300">
    <property type="entry name" value="Glycoside hydrolase, family 3, N-terminal domain"/>
    <property type="match status" value="1"/>
</dbReference>
<keyword evidence="5 6" id="KW-0326">Glycosidase</keyword>
<dbReference type="Gene3D" id="2.60.120.260">
    <property type="entry name" value="Galactose-binding domain-like"/>
    <property type="match status" value="1"/>
</dbReference>
<dbReference type="Pfam" id="PF00933">
    <property type="entry name" value="Glyco_hydro_3"/>
    <property type="match status" value="1"/>
</dbReference>
<dbReference type="PROSITE" id="PS51820">
    <property type="entry name" value="PA14"/>
    <property type="match status" value="1"/>
</dbReference>
<evidence type="ECO:0000313" key="10">
    <source>
        <dbReference type="Proteomes" id="UP000774326"/>
    </source>
</evidence>
<dbReference type="PRINTS" id="PR00133">
    <property type="entry name" value="GLHYDRLASE3"/>
</dbReference>
<dbReference type="PROSITE" id="PS00775">
    <property type="entry name" value="GLYCOSYL_HYDROL_F3"/>
    <property type="match status" value="1"/>
</dbReference>
<dbReference type="Pfam" id="PF01915">
    <property type="entry name" value="Glyco_hydro_3_C"/>
    <property type="match status" value="1"/>
</dbReference>
<dbReference type="EMBL" id="JAEUBG010005022">
    <property type="protein sequence ID" value="KAH3679130.1"/>
    <property type="molecule type" value="Genomic_DNA"/>
</dbReference>
<dbReference type="SUPFAM" id="SSF51445">
    <property type="entry name" value="(Trans)glycosidases"/>
    <property type="match status" value="1"/>
</dbReference>
<comment type="catalytic activity">
    <reaction evidence="1 6">
        <text>Hydrolysis of terminal, non-reducing beta-D-glucosyl residues with release of beta-D-glucose.</text>
        <dbReference type="EC" id="3.2.1.21"/>
    </reaction>
</comment>
<protein>
    <recommendedName>
        <fullName evidence="3 6">beta-glucosidase</fullName>
        <ecNumber evidence="3 6">3.2.1.21</ecNumber>
    </recommendedName>
</protein>
<name>A0A9P8THS6_WICPI</name>
<comment type="similarity">
    <text evidence="2 6">Belongs to the glycosyl hydrolase 3 family.</text>
</comment>
<keyword evidence="10" id="KW-1185">Reference proteome</keyword>
<comment type="caution">
    <text evidence="9">The sequence shown here is derived from an EMBL/GenBank/DDBJ whole genome shotgun (WGS) entry which is preliminary data.</text>
</comment>
<dbReference type="SUPFAM" id="SSF52279">
    <property type="entry name" value="Beta-D-glucan exohydrolase, C-terminal domain"/>
    <property type="match status" value="1"/>
</dbReference>
<dbReference type="SUPFAM" id="SSF56988">
    <property type="entry name" value="Anthrax protective antigen"/>
    <property type="match status" value="1"/>
</dbReference>
<evidence type="ECO:0000256" key="6">
    <source>
        <dbReference type="RuleBase" id="RU361161"/>
    </source>
</evidence>
<dbReference type="EC" id="3.2.1.21" evidence="3 6"/>
<dbReference type="InterPro" id="IPR037524">
    <property type="entry name" value="PA14/GLEYA"/>
</dbReference>
<keyword evidence="6" id="KW-0624">Polysaccharide degradation</keyword>